<dbReference type="GO" id="GO:0003735">
    <property type="term" value="F:structural constituent of ribosome"/>
    <property type="evidence" value="ECO:0007669"/>
    <property type="project" value="InterPro"/>
</dbReference>
<evidence type="ECO:0000256" key="6">
    <source>
        <dbReference type="HAMAP-Rule" id="MF_01369"/>
    </source>
</evidence>
<evidence type="ECO:0000313" key="8">
    <source>
        <dbReference type="Proteomes" id="UP000309544"/>
    </source>
</evidence>
<gene>
    <name evidence="6" type="primary">rplW</name>
    <name evidence="7" type="ORF">FGF68_01005</name>
</gene>
<dbReference type="NCBIfam" id="NF004363">
    <property type="entry name" value="PRK05738.2-4"/>
    <property type="match status" value="1"/>
</dbReference>
<dbReference type="AlphaFoldDB" id="A0A5C4S3B5"/>
<dbReference type="InterPro" id="IPR013025">
    <property type="entry name" value="Ribosomal_uL23-like"/>
</dbReference>
<dbReference type="HAMAP" id="MF_01369_B">
    <property type="entry name" value="Ribosomal_uL23_B"/>
    <property type="match status" value="1"/>
</dbReference>
<keyword evidence="2 6" id="KW-0699">rRNA-binding</keyword>
<comment type="caution">
    <text evidence="7">The sequence shown here is derived from an EMBL/GenBank/DDBJ whole genome shotgun (WGS) entry which is preliminary data.</text>
</comment>
<organism evidence="7 8">
    <name type="scientific">Prosthecochloris vibrioformis</name>
    <name type="common">Chlorobium vibrioforme</name>
    <dbReference type="NCBI Taxonomy" id="1098"/>
    <lineage>
        <taxon>Bacteria</taxon>
        <taxon>Pseudomonadati</taxon>
        <taxon>Chlorobiota</taxon>
        <taxon>Chlorobiia</taxon>
        <taxon>Chlorobiales</taxon>
        <taxon>Chlorobiaceae</taxon>
        <taxon>Prosthecochloris</taxon>
    </lineage>
</organism>
<dbReference type="InterPro" id="IPR012678">
    <property type="entry name" value="Ribosomal_uL23/eL15/eS24_sf"/>
</dbReference>
<comment type="function">
    <text evidence="6">One of the early assembly proteins it binds 23S rRNA. One of the proteins that surrounds the polypeptide exit tunnel on the outside of the ribosome. Forms the main docking site for trigger factor binding to the ribosome.</text>
</comment>
<dbReference type="GO" id="GO:0005840">
    <property type="term" value="C:ribosome"/>
    <property type="evidence" value="ECO:0007669"/>
    <property type="project" value="UniProtKB-KW"/>
</dbReference>
<dbReference type="EMBL" id="VDCI01000001">
    <property type="protein sequence ID" value="TNJ37785.1"/>
    <property type="molecule type" value="Genomic_DNA"/>
</dbReference>
<dbReference type="GO" id="GO:0006412">
    <property type="term" value="P:translation"/>
    <property type="evidence" value="ECO:0007669"/>
    <property type="project" value="UniProtKB-UniRule"/>
</dbReference>
<dbReference type="GO" id="GO:1990904">
    <property type="term" value="C:ribonucleoprotein complex"/>
    <property type="evidence" value="ECO:0007669"/>
    <property type="project" value="UniProtKB-KW"/>
</dbReference>
<reference evidence="7 8" key="1">
    <citation type="submission" date="2019-05" db="EMBL/GenBank/DDBJ databases">
        <title>Draft Whole-Genome sequence of the green sulfur bacterium Prosthecochloris vibrioformis DSM 260.</title>
        <authorList>
            <person name="Meyer T.E."/>
            <person name="Kyndt J.A."/>
        </authorList>
    </citation>
    <scope>NUCLEOTIDE SEQUENCE [LARGE SCALE GENOMIC DNA]</scope>
    <source>
        <strain evidence="7 8">DSM 260</strain>
    </source>
</reference>
<keyword evidence="5 6" id="KW-0687">Ribonucleoprotein</keyword>
<protein>
    <recommendedName>
        <fullName evidence="6">Large ribosomal subunit protein uL23</fullName>
    </recommendedName>
</protein>
<dbReference type="Pfam" id="PF00276">
    <property type="entry name" value="Ribosomal_L23"/>
    <property type="match status" value="1"/>
</dbReference>
<dbReference type="InterPro" id="IPR012677">
    <property type="entry name" value="Nucleotide-bd_a/b_plait_sf"/>
</dbReference>
<dbReference type="NCBIfam" id="NF004359">
    <property type="entry name" value="PRK05738.1-3"/>
    <property type="match status" value="1"/>
</dbReference>
<sequence length="109" mass="12060">MRNPLQQPWLTEKSTRLTEQKGQYVFKVRNGASKSDIKAAVEAKFGVDVASVRTANYIGKSKRQHTRKGLIEGKKTDWKKAVVTLKDGQAIDYYAGSSAEGADKKTNKG</sequence>
<dbReference type="FunFam" id="3.30.70.330:FF:000001">
    <property type="entry name" value="50S ribosomal protein L23"/>
    <property type="match status" value="1"/>
</dbReference>
<evidence type="ECO:0000256" key="5">
    <source>
        <dbReference type="ARBA" id="ARBA00023274"/>
    </source>
</evidence>
<evidence type="ECO:0000256" key="3">
    <source>
        <dbReference type="ARBA" id="ARBA00022884"/>
    </source>
</evidence>
<accession>A0A5C4S3B5</accession>
<keyword evidence="3 6" id="KW-0694">RNA-binding</keyword>
<name>A0A5C4S3B5_PROVB</name>
<evidence type="ECO:0000256" key="4">
    <source>
        <dbReference type="ARBA" id="ARBA00022980"/>
    </source>
</evidence>
<keyword evidence="4 6" id="KW-0689">Ribosomal protein</keyword>
<dbReference type="Gene3D" id="3.30.70.330">
    <property type="match status" value="1"/>
</dbReference>
<dbReference type="GO" id="GO:0019843">
    <property type="term" value="F:rRNA binding"/>
    <property type="evidence" value="ECO:0007669"/>
    <property type="project" value="UniProtKB-UniRule"/>
</dbReference>
<proteinExistence type="inferred from homology"/>
<dbReference type="SUPFAM" id="SSF54189">
    <property type="entry name" value="Ribosomal proteins S24e, L23 and L15e"/>
    <property type="match status" value="1"/>
</dbReference>
<dbReference type="RefSeq" id="WP_068867981.1">
    <property type="nucleotide sequence ID" value="NZ_VDCI01000001.1"/>
</dbReference>
<comment type="similarity">
    <text evidence="1 6">Belongs to the universal ribosomal protein uL23 family.</text>
</comment>
<evidence type="ECO:0000256" key="2">
    <source>
        <dbReference type="ARBA" id="ARBA00022730"/>
    </source>
</evidence>
<dbReference type="PANTHER" id="PTHR11620">
    <property type="entry name" value="60S RIBOSOMAL PROTEIN L23A"/>
    <property type="match status" value="1"/>
</dbReference>
<comment type="subunit">
    <text evidence="6">Part of the 50S ribosomal subunit. Contacts protein L29, and trigger factor when it is bound to the ribosome.</text>
</comment>
<evidence type="ECO:0000256" key="1">
    <source>
        <dbReference type="ARBA" id="ARBA00006700"/>
    </source>
</evidence>
<dbReference type="Proteomes" id="UP000309544">
    <property type="component" value="Unassembled WGS sequence"/>
</dbReference>
<evidence type="ECO:0000313" key="7">
    <source>
        <dbReference type="EMBL" id="TNJ37785.1"/>
    </source>
</evidence>
<keyword evidence="8" id="KW-1185">Reference proteome</keyword>